<sequence length="95" mass="10603">MSRQCTDVNRRSLVASDHFYADFRYPFMLNMTLLNGNDSPERATALEQGMKLTVSGNFAFEYGIEALDKRLETGVSGSVLQVTRKVTASYSLPES</sequence>
<accession>G3J7B7</accession>
<reference evidence="1 2" key="1">
    <citation type="journal article" date="2011" name="Genome Biol.">
        <title>Genome sequence of the insect pathogenic fungus Cordyceps militaris, a valued traditional Chinese medicine.</title>
        <authorList>
            <person name="Zheng P."/>
            <person name="Xia Y."/>
            <person name="Xiao G."/>
            <person name="Xiong C."/>
            <person name="Hu X."/>
            <person name="Zhang S."/>
            <person name="Zheng H."/>
            <person name="Huang Y."/>
            <person name="Zhou Y."/>
            <person name="Wang S."/>
            <person name="Zhao G.P."/>
            <person name="Liu X."/>
            <person name="St Leger R.J."/>
            <person name="Wang C."/>
        </authorList>
    </citation>
    <scope>NUCLEOTIDE SEQUENCE [LARGE SCALE GENOMIC DNA]</scope>
    <source>
        <strain evidence="1 2">CM01</strain>
    </source>
</reference>
<gene>
    <name evidence="1" type="ORF">CCM_00943</name>
</gene>
<dbReference type="AlphaFoldDB" id="G3J7B7"/>
<dbReference type="VEuPathDB" id="FungiDB:CCM_00943"/>
<dbReference type="EMBL" id="JH126399">
    <property type="protein sequence ID" value="EGX96287.1"/>
    <property type="molecule type" value="Genomic_DNA"/>
</dbReference>
<dbReference type="OrthoDB" id="1612078at2759"/>
<dbReference type="Proteomes" id="UP000001610">
    <property type="component" value="Unassembled WGS sequence"/>
</dbReference>
<dbReference type="InParanoid" id="G3J7B7"/>
<evidence type="ECO:0000313" key="2">
    <source>
        <dbReference type="Proteomes" id="UP000001610"/>
    </source>
</evidence>
<dbReference type="GeneID" id="18162976"/>
<dbReference type="HOGENOM" id="CLU_2372726_0_0_1"/>
<dbReference type="KEGG" id="cmt:CCM_00943"/>
<evidence type="ECO:0000313" key="1">
    <source>
        <dbReference type="EMBL" id="EGX96287.1"/>
    </source>
</evidence>
<proteinExistence type="predicted"/>
<name>G3J7B7_CORMM</name>
<keyword evidence="2" id="KW-1185">Reference proteome</keyword>
<organism evidence="1 2">
    <name type="scientific">Cordyceps militaris (strain CM01)</name>
    <name type="common">Caterpillar fungus</name>
    <dbReference type="NCBI Taxonomy" id="983644"/>
    <lineage>
        <taxon>Eukaryota</taxon>
        <taxon>Fungi</taxon>
        <taxon>Dikarya</taxon>
        <taxon>Ascomycota</taxon>
        <taxon>Pezizomycotina</taxon>
        <taxon>Sordariomycetes</taxon>
        <taxon>Hypocreomycetidae</taxon>
        <taxon>Hypocreales</taxon>
        <taxon>Cordycipitaceae</taxon>
        <taxon>Cordyceps</taxon>
    </lineage>
</organism>
<dbReference type="RefSeq" id="XP_006666164.1">
    <property type="nucleotide sequence ID" value="XM_006666101.1"/>
</dbReference>
<protein>
    <submittedName>
        <fullName evidence="1">Uncharacterized protein</fullName>
    </submittedName>
</protein>